<accession>K3Y041</accession>
<protein>
    <submittedName>
        <fullName evidence="1">Uncharacterized protein</fullName>
    </submittedName>
</protein>
<evidence type="ECO:0000313" key="2">
    <source>
        <dbReference type="Proteomes" id="UP000004995"/>
    </source>
</evidence>
<dbReference type="AlphaFoldDB" id="K3Y041"/>
<organism evidence="1 2">
    <name type="scientific">Setaria italica</name>
    <name type="common">Foxtail millet</name>
    <name type="synonym">Panicum italicum</name>
    <dbReference type="NCBI Taxonomy" id="4555"/>
    <lineage>
        <taxon>Eukaryota</taxon>
        <taxon>Viridiplantae</taxon>
        <taxon>Streptophyta</taxon>
        <taxon>Embryophyta</taxon>
        <taxon>Tracheophyta</taxon>
        <taxon>Spermatophyta</taxon>
        <taxon>Magnoliopsida</taxon>
        <taxon>Liliopsida</taxon>
        <taxon>Poales</taxon>
        <taxon>Poaceae</taxon>
        <taxon>PACMAD clade</taxon>
        <taxon>Panicoideae</taxon>
        <taxon>Panicodae</taxon>
        <taxon>Paniceae</taxon>
        <taxon>Cenchrinae</taxon>
        <taxon>Setaria</taxon>
    </lineage>
</organism>
<dbReference type="EMBL" id="AGNK02002649">
    <property type="status" value="NOT_ANNOTATED_CDS"/>
    <property type="molecule type" value="Genomic_DNA"/>
</dbReference>
<dbReference type="InParanoid" id="K3Y041"/>
<dbReference type="HOGENOM" id="CLU_2101153_0_0_1"/>
<sequence length="116" mass="13150">MPLIFVFLTTYLFLLLLIRFSTLIYTCMSVYACLSPLDTKFIYLHLRLREFSGGHQHHALSSMLNGGTVSNVDMTLVQSQDPNGRPKTVYGPSVGIVRVQINSHETSHQFEMCLQI</sequence>
<dbReference type="Gramene" id="KQL11768">
    <property type="protein sequence ID" value="KQL11768"/>
    <property type="gene ID" value="SETIT_007552mg"/>
</dbReference>
<proteinExistence type="predicted"/>
<keyword evidence="2" id="KW-1185">Reference proteome</keyword>
<evidence type="ECO:0000313" key="1">
    <source>
        <dbReference type="EnsemblPlants" id="KQL11768"/>
    </source>
</evidence>
<reference evidence="2" key="1">
    <citation type="journal article" date="2012" name="Nat. Biotechnol.">
        <title>Reference genome sequence of the model plant Setaria.</title>
        <authorList>
            <person name="Bennetzen J.L."/>
            <person name="Schmutz J."/>
            <person name="Wang H."/>
            <person name="Percifield R."/>
            <person name="Hawkins J."/>
            <person name="Pontaroli A.C."/>
            <person name="Estep M."/>
            <person name="Feng L."/>
            <person name="Vaughn J.N."/>
            <person name="Grimwood J."/>
            <person name="Jenkins J."/>
            <person name="Barry K."/>
            <person name="Lindquist E."/>
            <person name="Hellsten U."/>
            <person name="Deshpande S."/>
            <person name="Wang X."/>
            <person name="Wu X."/>
            <person name="Mitros T."/>
            <person name="Triplett J."/>
            <person name="Yang X."/>
            <person name="Ye C.Y."/>
            <person name="Mauro-Herrera M."/>
            <person name="Wang L."/>
            <person name="Li P."/>
            <person name="Sharma M."/>
            <person name="Sharma R."/>
            <person name="Ronald P.C."/>
            <person name="Panaud O."/>
            <person name="Kellogg E.A."/>
            <person name="Brutnell T.P."/>
            <person name="Doust A.N."/>
            <person name="Tuskan G.A."/>
            <person name="Rokhsar D."/>
            <person name="Devos K.M."/>
        </authorList>
    </citation>
    <scope>NUCLEOTIDE SEQUENCE [LARGE SCALE GENOMIC DNA]</scope>
    <source>
        <strain evidence="2">cv. Yugu1</strain>
    </source>
</reference>
<dbReference type="EnsemblPlants" id="KQL11768">
    <property type="protein sequence ID" value="KQL11768"/>
    <property type="gene ID" value="SETIT_007552mg"/>
</dbReference>
<name>K3Y041_SETIT</name>
<dbReference type="Proteomes" id="UP000004995">
    <property type="component" value="Unassembled WGS sequence"/>
</dbReference>
<reference evidence="1" key="2">
    <citation type="submission" date="2018-08" db="UniProtKB">
        <authorList>
            <consortium name="EnsemblPlants"/>
        </authorList>
    </citation>
    <scope>IDENTIFICATION</scope>
    <source>
        <strain evidence="1">Yugu1</strain>
    </source>
</reference>